<name>A0ABN7VYF4_GIGMA</name>
<accession>A0ABN7VYF4</accession>
<gene>
    <name evidence="1" type="ORF">GMARGA_LOCUS24369</name>
</gene>
<evidence type="ECO:0000313" key="2">
    <source>
        <dbReference type="Proteomes" id="UP000789901"/>
    </source>
</evidence>
<evidence type="ECO:0000313" key="1">
    <source>
        <dbReference type="EMBL" id="CAG8806765.1"/>
    </source>
</evidence>
<organism evidence="1 2">
    <name type="scientific">Gigaspora margarita</name>
    <dbReference type="NCBI Taxonomy" id="4874"/>
    <lineage>
        <taxon>Eukaryota</taxon>
        <taxon>Fungi</taxon>
        <taxon>Fungi incertae sedis</taxon>
        <taxon>Mucoromycota</taxon>
        <taxon>Glomeromycotina</taxon>
        <taxon>Glomeromycetes</taxon>
        <taxon>Diversisporales</taxon>
        <taxon>Gigasporaceae</taxon>
        <taxon>Gigaspora</taxon>
    </lineage>
</organism>
<feature type="non-terminal residue" evidence="1">
    <location>
        <position position="1"/>
    </location>
</feature>
<dbReference type="EMBL" id="CAJVQB010025620">
    <property type="protein sequence ID" value="CAG8806765.1"/>
    <property type="molecule type" value="Genomic_DNA"/>
</dbReference>
<reference evidence="1 2" key="1">
    <citation type="submission" date="2021-06" db="EMBL/GenBank/DDBJ databases">
        <authorList>
            <person name="Kallberg Y."/>
            <person name="Tangrot J."/>
            <person name="Rosling A."/>
        </authorList>
    </citation>
    <scope>NUCLEOTIDE SEQUENCE [LARGE SCALE GENOMIC DNA]</scope>
    <source>
        <strain evidence="1 2">120-4 pot B 10/14</strain>
    </source>
</reference>
<protein>
    <submittedName>
        <fullName evidence="1">20095_t:CDS:1</fullName>
    </submittedName>
</protein>
<comment type="caution">
    <text evidence="1">The sequence shown here is derived from an EMBL/GenBank/DDBJ whole genome shotgun (WGS) entry which is preliminary data.</text>
</comment>
<keyword evidence="2" id="KW-1185">Reference proteome</keyword>
<dbReference type="Proteomes" id="UP000789901">
    <property type="component" value="Unassembled WGS sequence"/>
</dbReference>
<sequence>ALILENEVDITSNNETAGALKLIKLLAELYLLQLISKIEKGVLKSYSVNPADIIQLTIIHLMYLLGLNIGI</sequence>
<proteinExistence type="predicted"/>